<evidence type="ECO:0000313" key="1">
    <source>
        <dbReference type="EMBL" id="MBX65900.1"/>
    </source>
</evidence>
<reference evidence="1" key="1">
    <citation type="submission" date="2018-02" db="EMBL/GenBank/DDBJ databases">
        <title>Rhizophora mucronata_Transcriptome.</title>
        <authorList>
            <person name="Meera S.P."/>
            <person name="Sreeshan A."/>
            <person name="Augustine A."/>
        </authorList>
    </citation>
    <scope>NUCLEOTIDE SEQUENCE</scope>
    <source>
        <tissue evidence="1">Leaf</tissue>
    </source>
</reference>
<name>A0A2P2QFS2_RHIMU</name>
<proteinExistence type="predicted"/>
<dbReference type="AlphaFoldDB" id="A0A2P2QFS2"/>
<dbReference type="EMBL" id="GGEC01085416">
    <property type="protein sequence ID" value="MBX65900.1"/>
    <property type="molecule type" value="Transcribed_RNA"/>
</dbReference>
<organism evidence="1">
    <name type="scientific">Rhizophora mucronata</name>
    <name type="common">Asiatic mangrove</name>
    <dbReference type="NCBI Taxonomy" id="61149"/>
    <lineage>
        <taxon>Eukaryota</taxon>
        <taxon>Viridiplantae</taxon>
        <taxon>Streptophyta</taxon>
        <taxon>Embryophyta</taxon>
        <taxon>Tracheophyta</taxon>
        <taxon>Spermatophyta</taxon>
        <taxon>Magnoliopsida</taxon>
        <taxon>eudicotyledons</taxon>
        <taxon>Gunneridae</taxon>
        <taxon>Pentapetalae</taxon>
        <taxon>rosids</taxon>
        <taxon>fabids</taxon>
        <taxon>Malpighiales</taxon>
        <taxon>Rhizophoraceae</taxon>
        <taxon>Rhizophora</taxon>
    </lineage>
</organism>
<accession>A0A2P2QFS2</accession>
<protein>
    <submittedName>
        <fullName evidence="1">Uncharacterized protein</fullName>
    </submittedName>
</protein>
<sequence length="30" mass="3426">MHINTKVNQICNFRLPSGQSHVFQKVISAK</sequence>